<proteinExistence type="inferred from homology"/>
<reference evidence="4" key="1">
    <citation type="journal article" date="2022" name="bioRxiv">
        <title>Genomics of Preaxostyla Flagellates Illuminates Evolutionary Transitions and the Path Towards Mitochondrial Loss.</title>
        <authorList>
            <person name="Novak L.V.F."/>
            <person name="Treitli S.C."/>
            <person name="Pyrih J."/>
            <person name="Halakuc P."/>
            <person name="Pipaliya S.V."/>
            <person name="Vacek V."/>
            <person name="Brzon O."/>
            <person name="Soukal P."/>
            <person name="Eme L."/>
            <person name="Dacks J.B."/>
            <person name="Karnkowska A."/>
            <person name="Elias M."/>
            <person name="Hampl V."/>
        </authorList>
    </citation>
    <scope>NUCLEOTIDE SEQUENCE</scope>
    <source>
        <strain evidence="4">RCP-MX</strain>
    </source>
</reference>
<dbReference type="InterPro" id="IPR036265">
    <property type="entry name" value="HIT-like_sf"/>
</dbReference>
<name>A0ABQ8UF21_9EUKA</name>
<dbReference type="InterPro" id="IPR040194">
    <property type="entry name" value="Cwf19-like"/>
</dbReference>
<dbReference type="PANTHER" id="PTHR12072">
    <property type="entry name" value="CWF19, CELL CYCLE CONTROL PROTEIN"/>
    <property type="match status" value="1"/>
</dbReference>
<protein>
    <submittedName>
        <fullName evidence="4">Cwf19l2 protein</fullName>
    </submittedName>
</protein>
<feature type="compositionally biased region" description="Pro residues" evidence="2">
    <location>
        <begin position="99"/>
        <end position="109"/>
    </location>
</feature>
<evidence type="ECO:0000313" key="5">
    <source>
        <dbReference type="Proteomes" id="UP001141327"/>
    </source>
</evidence>
<evidence type="ECO:0000256" key="1">
    <source>
        <dbReference type="ARBA" id="ARBA00006795"/>
    </source>
</evidence>
<keyword evidence="5" id="KW-1185">Reference proteome</keyword>
<feature type="compositionally biased region" description="Basic and acidic residues" evidence="2">
    <location>
        <begin position="27"/>
        <end position="37"/>
    </location>
</feature>
<comment type="caution">
    <text evidence="4">The sequence shown here is derived from an EMBL/GenBank/DDBJ whole genome shotgun (WGS) entry which is preliminary data.</text>
</comment>
<sequence>MQQPTTKANSSSASSAPTTPEVSRTSSWRDEWKRVREGGTPSPSPKPALVRSPTPDVIPVTPTRTPATPRTPSNPKMLAPSPPTSQSMRWKRAATATPSPTPSPVPPPQADVAPVPLNTKEAHSPSEGAVGLVAHPDSTSTTPAIITPAVEATPAPSAPAAAAAKPKPGPTANQLQAQLLRCQLMGDTEGEARIKAQLAALPPAPVQMVNTAPAVKPAPPRGGDDAGDEVTQAAEQQPPANVVVLSGVDMAGRPLAGVGARLAKDEQDMTASELAIQERMTSKHTLGAELRAQKRALVPGMRGGGDAFDTAGAEYGQWGESEAVAAPRQMPPRAGRKHGREAPVHDERNAQITAKGLINRDVHDERNAQITETNRIETLRDRCPQCQAPIRGDRHMIAVGNFVYLCMPAHGCLVPGHCMIVPSDHFNSTLQADDNTWTEITNFKKCLIRMFDRDDQDVLFVETAMYFDKLPHTFIDVIPLPREVGAMASGYFMKAINEAESEFKRQNTKQIKTIPGKGAKGKIPPKLPYFCVEFGATGGYAYAIEDERIFRNFARMWAPFDWTKMLLGETPSGLAAAGTPSPPPREAQPSSSSAEGDSEDPGMAIAEGPDLPPDMMMPATAAVAGDDTKSEKPKQQQAGRAASLTADELRRLF</sequence>
<accession>A0ABQ8UF21</accession>
<feature type="domain" description="Cwf19-like C-terminal" evidence="3">
    <location>
        <begin position="372"/>
        <end position="492"/>
    </location>
</feature>
<dbReference type="InterPro" id="IPR006768">
    <property type="entry name" value="Cwf19-like_C_dom-1"/>
</dbReference>
<dbReference type="PANTHER" id="PTHR12072:SF5">
    <property type="entry name" value="CWF19-LIKE PROTEIN 2"/>
    <property type="match status" value="1"/>
</dbReference>
<gene>
    <name evidence="4" type="ORF">PAPYR_6563</name>
</gene>
<organism evidence="4 5">
    <name type="scientific">Paratrimastix pyriformis</name>
    <dbReference type="NCBI Taxonomy" id="342808"/>
    <lineage>
        <taxon>Eukaryota</taxon>
        <taxon>Metamonada</taxon>
        <taxon>Preaxostyla</taxon>
        <taxon>Paratrimastigidae</taxon>
        <taxon>Paratrimastix</taxon>
    </lineage>
</organism>
<comment type="similarity">
    <text evidence="1">Belongs to the CWF19 family.</text>
</comment>
<feature type="region of interest" description="Disordered" evidence="2">
    <location>
        <begin position="324"/>
        <end position="343"/>
    </location>
</feature>
<dbReference type="EMBL" id="JAPMOS010000038">
    <property type="protein sequence ID" value="KAJ4457884.1"/>
    <property type="molecule type" value="Genomic_DNA"/>
</dbReference>
<dbReference type="SUPFAM" id="SSF54197">
    <property type="entry name" value="HIT-like"/>
    <property type="match status" value="1"/>
</dbReference>
<feature type="region of interest" description="Disordered" evidence="2">
    <location>
        <begin position="573"/>
        <end position="653"/>
    </location>
</feature>
<dbReference type="Pfam" id="PF04677">
    <property type="entry name" value="CwfJ_C_1"/>
    <property type="match status" value="1"/>
</dbReference>
<feature type="region of interest" description="Disordered" evidence="2">
    <location>
        <begin position="1"/>
        <end position="135"/>
    </location>
</feature>
<evidence type="ECO:0000313" key="4">
    <source>
        <dbReference type="EMBL" id="KAJ4457884.1"/>
    </source>
</evidence>
<evidence type="ECO:0000256" key="2">
    <source>
        <dbReference type="SAM" id="MobiDB-lite"/>
    </source>
</evidence>
<feature type="compositionally biased region" description="Low complexity" evidence="2">
    <location>
        <begin position="59"/>
        <end position="71"/>
    </location>
</feature>
<dbReference type="Proteomes" id="UP001141327">
    <property type="component" value="Unassembled WGS sequence"/>
</dbReference>
<feature type="compositionally biased region" description="Low complexity" evidence="2">
    <location>
        <begin position="1"/>
        <end position="20"/>
    </location>
</feature>
<evidence type="ECO:0000259" key="3">
    <source>
        <dbReference type="Pfam" id="PF04677"/>
    </source>
</evidence>
<dbReference type="Gene3D" id="3.30.428.10">
    <property type="entry name" value="HIT-like"/>
    <property type="match status" value="1"/>
</dbReference>